<accession>A0A022R0V9</accession>
<dbReference type="OMA" id="LRVFMMK"/>
<gene>
    <name evidence="2" type="ORF">MIMGU_mgv1a014008mg</name>
</gene>
<dbReference type="EMBL" id="KI630752">
    <property type="protein sequence ID" value="EYU33554.1"/>
    <property type="molecule type" value="Genomic_DNA"/>
</dbReference>
<name>A0A022R0V9_ERYGU</name>
<keyword evidence="3" id="KW-1185">Reference proteome</keyword>
<organism evidence="2 3">
    <name type="scientific">Erythranthe guttata</name>
    <name type="common">Yellow monkey flower</name>
    <name type="synonym">Mimulus guttatus</name>
    <dbReference type="NCBI Taxonomy" id="4155"/>
    <lineage>
        <taxon>Eukaryota</taxon>
        <taxon>Viridiplantae</taxon>
        <taxon>Streptophyta</taxon>
        <taxon>Embryophyta</taxon>
        <taxon>Tracheophyta</taxon>
        <taxon>Spermatophyta</taxon>
        <taxon>Magnoliopsida</taxon>
        <taxon>eudicotyledons</taxon>
        <taxon>Gunneridae</taxon>
        <taxon>Pentapetalae</taxon>
        <taxon>asterids</taxon>
        <taxon>lamiids</taxon>
        <taxon>Lamiales</taxon>
        <taxon>Phrymaceae</taxon>
        <taxon>Erythranthe</taxon>
    </lineage>
</organism>
<feature type="region of interest" description="Disordered" evidence="1">
    <location>
        <begin position="121"/>
        <end position="140"/>
    </location>
</feature>
<protein>
    <submittedName>
        <fullName evidence="2">Uncharacterized protein</fullName>
    </submittedName>
</protein>
<dbReference type="KEGG" id="egt:105961976"/>
<sequence length="203" mass="22632">MGIWEFIGSTAESVKRNAPDATPLKIACRNSYNYGSAALAKLDQAVRIDGVYQLRRRWIPDDETKSKIGLYSTKFAKNAGVYAIQEGYKLIPGGVAFSKIVSKTMHDIEYENLAAEKLRLSEKKEDTPHKHSDGGGRRLIDGAEMQGSGGVEYSVSKVLATDKSPEDVIRTFMMKEFFGVRFFDDLMVHELARATKGKKKTDN</sequence>
<dbReference type="AlphaFoldDB" id="A0A022R0V9"/>
<dbReference type="eggNOG" id="ENOG502S7TQ">
    <property type="taxonomic scope" value="Eukaryota"/>
</dbReference>
<evidence type="ECO:0000256" key="1">
    <source>
        <dbReference type="SAM" id="MobiDB-lite"/>
    </source>
</evidence>
<proteinExistence type="predicted"/>
<reference evidence="2 3" key="1">
    <citation type="journal article" date="2013" name="Proc. Natl. Acad. Sci. U.S.A.">
        <title>Fine-scale variation in meiotic recombination in Mimulus inferred from population shotgun sequencing.</title>
        <authorList>
            <person name="Hellsten U."/>
            <person name="Wright K.M."/>
            <person name="Jenkins J."/>
            <person name="Shu S."/>
            <person name="Yuan Y."/>
            <person name="Wessler S.R."/>
            <person name="Schmutz J."/>
            <person name="Willis J.H."/>
            <person name="Rokhsar D.S."/>
        </authorList>
    </citation>
    <scope>NUCLEOTIDE SEQUENCE [LARGE SCALE GENOMIC DNA]</scope>
    <source>
        <strain evidence="3">cv. DUN x IM62</strain>
    </source>
</reference>
<dbReference type="OrthoDB" id="903942at2759"/>
<dbReference type="Proteomes" id="UP000030748">
    <property type="component" value="Unassembled WGS sequence"/>
</dbReference>
<dbReference type="PhylomeDB" id="A0A022R0V9"/>
<evidence type="ECO:0000313" key="2">
    <source>
        <dbReference type="EMBL" id="EYU33554.1"/>
    </source>
</evidence>
<evidence type="ECO:0000313" key="3">
    <source>
        <dbReference type="Proteomes" id="UP000030748"/>
    </source>
</evidence>